<comment type="caution">
    <text evidence="3">The sequence shown here is derived from an EMBL/GenBank/DDBJ whole genome shotgun (WGS) entry which is preliminary data.</text>
</comment>
<comment type="similarity">
    <text evidence="1">Belongs to the universal stress protein A family.</text>
</comment>
<dbReference type="Proteomes" id="UP000050898">
    <property type="component" value="Unassembled WGS sequence"/>
</dbReference>
<evidence type="ECO:0000313" key="4">
    <source>
        <dbReference type="Proteomes" id="UP000050898"/>
    </source>
</evidence>
<dbReference type="Pfam" id="PF00582">
    <property type="entry name" value="Usp"/>
    <property type="match status" value="1"/>
</dbReference>
<dbReference type="Gene3D" id="3.40.50.620">
    <property type="entry name" value="HUPs"/>
    <property type="match status" value="1"/>
</dbReference>
<dbReference type="PANTHER" id="PTHR46268">
    <property type="entry name" value="STRESS RESPONSE PROTEIN NHAX"/>
    <property type="match status" value="1"/>
</dbReference>
<dbReference type="AlphaFoldDB" id="A0A0R2E3A7"/>
<dbReference type="InterPro" id="IPR014729">
    <property type="entry name" value="Rossmann-like_a/b/a_fold"/>
</dbReference>
<evidence type="ECO:0000313" key="3">
    <source>
        <dbReference type="EMBL" id="KRN10086.1"/>
    </source>
</evidence>
<name>A0A0R2E3A7_9LACO</name>
<proteinExistence type="inferred from homology"/>
<organism evidence="3 4">
    <name type="scientific">Liquorilactobacillus mali KCTC 3596 = DSM 20444</name>
    <dbReference type="NCBI Taxonomy" id="1046596"/>
    <lineage>
        <taxon>Bacteria</taxon>
        <taxon>Bacillati</taxon>
        <taxon>Bacillota</taxon>
        <taxon>Bacilli</taxon>
        <taxon>Lactobacillales</taxon>
        <taxon>Lactobacillaceae</taxon>
        <taxon>Liquorilactobacillus</taxon>
    </lineage>
</organism>
<evidence type="ECO:0000259" key="2">
    <source>
        <dbReference type="Pfam" id="PF00582"/>
    </source>
</evidence>
<accession>A0A0R2E3A7</accession>
<dbReference type="CDD" id="cd00293">
    <property type="entry name" value="USP-like"/>
    <property type="match status" value="1"/>
</dbReference>
<dbReference type="PANTHER" id="PTHR46268:SF6">
    <property type="entry name" value="UNIVERSAL STRESS PROTEIN UP12"/>
    <property type="match status" value="1"/>
</dbReference>
<reference evidence="3 4" key="1">
    <citation type="journal article" date="2015" name="Genome Announc.">
        <title>Expanding the biotechnology potential of lactobacilli through comparative genomics of 213 strains and associated genera.</title>
        <authorList>
            <person name="Sun Z."/>
            <person name="Harris H.M."/>
            <person name="McCann A."/>
            <person name="Guo C."/>
            <person name="Argimon S."/>
            <person name="Zhang W."/>
            <person name="Yang X."/>
            <person name="Jeffery I.B."/>
            <person name="Cooney J.C."/>
            <person name="Kagawa T.F."/>
            <person name="Liu W."/>
            <person name="Song Y."/>
            <person name="Salvetti E."/>
            <person name="Wrobel A."/>
            <person name="Rasinkangas P."/>
            <person name="Parkhill J."/>
            <person name="Rea M.C."/>
            <person name="O'Sullivan O."/>
            <person name="Ritari J."/>
            <person name="Douillard F.P."/>
            <person name="Paul Ross R."/>
            <person name="Yang R."/>
            <person name="Briner A.E."/>
            <person name="Felis G.E."/>
            <person name="de Vos W.M."/>
            <person name="Barrangou R."/>
            <person name="Klaenhammer T.R."/>
            <person name="Caufield P.W."/>
            <person name="Cui Y."/>
            <person name="Zhang H."/>
            <person name="O'Toole P.W."/>
        </authorList>
    </citation>
    <scope>NUCLEOTIDE SEQUENCE [LARGE SCALE GENOMIC DNA]</scope>
    <source>
        <strain evidence="3 4">DSM 20444</strain>
    </source>
</reference>
<feature type="domain" description="UspA" evidence="2">
    <location>
        <begin position="23"/>
        <end position="166"/>
    </location>
</feature>
<gene>
    <name evidence="3" type="ORF">FD00_GL000468</name>
</gene>
<dbReference type="InterPro" id="IPR006016">
    <property type="entry name" value="UspA"/>
</dbReference>
<keyword evidence="4" id="KW-1185">Reference proteome</keyword>
<sequence>MKGSGNMAVDEKALQFEIEDKPFARVLVAVDQDDSSSSIRAFQFAVTLAFRNHAKLGIVSILELEDINVFEALSPEKRNKISDTLLADVEVYVKIAKKHGVEDVEGFVAEGKPAPTIISDIIPTFEPDVLICGSKTKHVSSRKKIFIGSQASYLAQNSPCSVLVIRK</sequence>
<evidence type="ECO:0000256" key="1">
    <source>
        <dbReference type="ARBA" id="ARBA00008791"/>
    </source>
</evidence>
<protein>
    <submittedName>
        <fullName evidence="3">Universal stress protein UspA family protein</fullName>
    </submittedName>
</protein>
<dbReference type="InterPro" id="IPR006015">
    <property type="entry name" value="Universal_stress_UspA"/>
</dbReference>
<dbReference type="PRINTS" id="PR01438">
    <property type="entry name" value="UNVRSLSTRESS"/>
</dbReference>
<dbReference type="EMBL" id="AYYH01000014">
    <property type="protein sequence ID" value="KRN10086.1"/>
    <property type="molecule type" value="Genomic_DNA"/>
</dbReference>
<dbReference type="SUPFAM" id="SSF52402">
    <property type="entry name" value="Adenine nucleotide alpha hydrolases-like"/>
    <property type="match status" value="1"/>
</dbReference>
<dbReference type="PATRIC" id="fig|1046596.6.peg.497"/>